<evidence type="ECO:0000313" key="8">
    <source>
        <dbReference type="WBParaSite" id="PSU_v2.g11212.t1"/>
    </source>
</evidence>
<feature type="domain" description="ABC transmembrane type-1" evidence="6">
    <location>
        <begin position="1"/>
        <end position="121"/>
    </location>
</feature>
<proteinExistence type="predicted"/>
<dbReference type="GO" id="GO:0005524">
    <property type="term" value="F:ATP binding"/>
    <property type="evidence" value="ECO:0007669"/>
    <property type="project" value="InterPro"/>
</dbReference>
<keyword evidence="3 5" id="KW-1133">Transmembrane helix</keyword>
<dbReference type="Gene3D" id="1.20.1560.10">
    <property type="entry name" value="ABC transporter type 1, transmembrane domain"/>
    <property type="match status" value="1"/>
</dbReference>
<keyword evidence="4 5" id="KW-0472">Membrane</keyword>
<dbReference type="Pfam" id="PF00664">
    <property type="entry name" value="ABC_membrane"/>
    <property type="match status" value="1"/>
</dbReference>
<dbReference type="SUPFAM" id="SSF90123">
    <property type="entry name" value="ABC transporter transmembrane region"/>
    <property type="match status" value="1"/>
</dbReference>
<evidence type="ECO:0000256" key="5">
    <source>
        <dbReference type="SAM" id="Phobius"/>
    </source>
</evidence>
<dbReference type="PROSITE" id="PS50929">
    <property type="entry name" value="ABC_TM1F"/>
    <property type="match status" value="1"/>
</dbReference>
<dbReference type="AlphaFoldDB" id="A0A914Y013"/>
<name>A0A914Y013_9BILA</name>
<keyword evidence="2 5" id="KW-0812">Transmembrane</keyword>
<dbReference type="PANTHER" id="PTHR43394">
    <property type="entry name" value="ATP-DEPENDENT PERMEASE MDL1, MITOCHONDRIAL"/>
    <property type="match status" value="1"/>
</dbReference>
<evidence type="ECO:0000256" key="2">
    <source>
        <dbReference type="ARBA" id="ARBA00022692"/>
    </source>
</evidence>
<dbReference type="InterPro" id="IPR039421">
    <property type="entry name" value="Type_1_exporter"/>
</dbReference>
<sequence>MYFVGMSIMLALIAFFQYVCFRFVALKVTRRLRRTYFRAALHQNIEFFQIHQSHTFNKTISDDIKKVTASISDTLPAIVTAIIQVAAACVTAYTLTWRLSWVVNCLAIGCGLWVMILLKVS</sequence>
<evidence type="ECO:0000256" key="3">
    <source>
        <dbReference type="ARBA" id="ARBA00022989"/>
    </source>
</evidence>
<feature type="transmembrane region" description="Helical" evidence="5">
    <location>
        <begin position="6"/>
        <end position="25"/>
    </location>
</feature>
<feature type="transmembrane region" description="Helical" evidence="5">
    <location>
        <begin position="101"/>
        <end position="118"/>
    </location>
</feature>
<accession>A0A914Y013</accession>
<dbReference type="GO" id="GO:0015421">
    <property type="term" value="F:ABC-type oligopeptide transporter activity"/>
    <property type="evidence" value="ECO:0007669"/>
    <property type="project" value="TreeGrafter"/>
</dbReference>
<comment type="subcellular location">
    <subcellularLocation>
        <location evidence="1">Membrane</location>
        <topology evidence="1">Multi-pass membrane protein</topology>
    </subcellularLocation>
</comment>
<evidence type="ECO:0000259" key="6">
    <source>
        <dbReference type="PROSITE" id="PS50929"/>
    </source>
</evidence>
<keyword evidence="7" id="KW-1185">Reference proteome</keyword>
<organism evidence="7 8">
    <name type="scientific">Panagrolaimus superbus</name>
    <dbReference type="NCBI Taxonomy" id="310955"/>
    <lineage>
        <taxon>Eukaryota</taxon>
        <taxon>Metazoa</taxon>
        <taxon>Ecdysozoa</taxon>
        <taxon>Nematoda</taxon>
        <taxon>Chromadorea</taxon>
        <taxon>Rhabditida</taxon>
        <taxon>Tylenchina</taxon>
        <taxon>Panagrolaimomorpha</taxon>
        <taxon>Panagrolaimoidea</taxon>
        <taxon>Panagrolaimidae</taxon>
        <taxon>Panagrolaimus</taxon>
    </lineage>
</organism>
<dbReference type="WBParaSite" id="PSU_v2.g11212.t1">
    <property type="protein sequence ID" value="PSU_v2.g11212.t1"/>
    <property type="gene ID" value="PSU_v2.g11212"/>
</dbReference>
<dbReference type="PANTHER" id="PTHR43394:SF1">
    <property type="entry name" value="ATP-BINDING CASSETTE SUB-FAMILY B MEMBER 10, MITOCHONDRIAL"/>
    <property type="match status" value="1"/>
</dbReference>
<evidence type="ECO:0000256" key="4">
    <source>
        <dbReference type="ARBA" id="ARBA00023136"/>
    </source>
</evidence>
<dbReference type="Proteomes" id="UP000887577">
    <property type="component" value="Unplaced"/>
</dbReference>
<feature type="transmembrane region" description="Helical" evidence="5">
    <location>
        <begin position="75"/>
        <end position="95"/>
    </location>
</feature>
<dbReference type="InterPro" id="IPR036640">
    <property type="entry name" value="ABC1_TM_sf"/>
</dbReference>
<dbReference type="InterPro" id="IPR011527">
    <property type="entry name" value="ABC1_TM_dom"/>
</dbReference>
<protein>
    <submittedName>
        <fullName evidence="8">ABC transmembrane type-1 domain-containing protein</fullName>
    </submittedName>
</protein>
<evidence type="ECO:0000313" key="7">
    <source>
        <dbReference type="Proteomes" id="UP000887577"/>
    </source>
</evidence>
<evidence type="ECO:0000256" key="1">
    <source>
        <dbReference type="ARBA" id="ARBA00004141"/>
    </source>
</evidence>
<dbReference type="GO" id="GO:0016020">
    <property type="term" value="C:membrane"/>
    <property type="evidence" value="ECO:0007669"/>
    <property type="project" value="UniProtKB-SubCell"/>
</dbReference>
<reference evidence="8" key="1">
    <citation type="submission" date="2022-11" db="UniProtKB">
        <authorList>
            <consortium name="WormBaseParasite"/>
        </authorList>
    </citation>
    <scope>IDENTIFICATION</scope>
</reference>